<evidence type="ECO:0000259" key="18">
    <source>
        <dbReference type="PROSITE" id="PS50885"/>
    </source>
</evidence>
<keyword evidence="13 14" id="KW-0472">Membrane</keyword>
<dbReference type="InterPro" id="IPR016380">
    <property type="entry name" value="Sig_transdc_His_kin_NarX/NarQ"/>
</dbReference>
<evidence type="ECO:0000256" key="10">
    <source>
        <dbReference type="ARBA" id="ARBA00022840"/>
    </source>
</evidence>
<protein>
    <recommendedName>
        <fullName evidence="14">Sensor protein</fullName>
        <ecNumber evidence="14">2.7.13.3</ecNumber>
    </recommendedName>
</protein>
<comment type="catalytic activity">
    <reaction evidence="1 14">
        <text>ATP + protein L-histidine = ADP + protein N-phospho-L-histidine.</text>
        <dbReference type="EC" id="2.7.13.3"/>
    </reaction>
</comment>
<feature type="domain" description="HAMP" evidence="18">
    <location>
        <begin position="202"/>
        <end position="254"/>
    </location>
</feature>
<evidence type="ECO:0000256" key="13">
    <source>
        <dbReference type="ARBA" id="ARBA00023136"/>
    </source>
</evidence>
<keyword evidence="8 14" id="KW-0547">Nucleotide-binding</keyword>
<reference evidence="19" key="1">
    <citation type="journal article" date="2021" name="Proc. Natl. Acad. Sci. U.S.A.">
        <title>Global biogeography of chemosynthetic symbionts reveals both localized and globally distributed symbiont groups. .</title>
        <authorList>
            <person name="Osvatic J.T."/>
            <person name="Wilkins L.G.E."/>
            <person name="Leibrecht L."/>
            <person name="Leray M."/>
            <person name="Zauner S."/>
            <person name="Polzin J."/>
            <person name="Camacho Y."/>
            <person name="Gros O."/>
            <person name="van Gils J.A."/>
            <person name="Eisen J.A."/>
            <person name="Petersen J.M."/>
            <person name="Yuen B."/>
        </authorList>
    </citation>
    <scope>NUCLEOTIDE SEQUENCE</scope>
    <source>
        <strain evidence="19">MAGclacostrist055</strain>
    </source>
</reference>
<dbReference type="GO" id="GO:0005886">
    <property type="term" value="C:plasma membrane"/>
    <property type="evidence" value="ECO:0007669"/>
    <property type="project" value="UniProtKB-SubCell"/>
</dbReference>
<evidence type="ECO:0000256" key="16">
    <source>
        <dbReference type="SAM" id="Phobius"/>
    </source>
</evidence>
<dbReference type="CDD" id="cd19408">
    <property type="entry name" value="NarX_NarQ_sensor"/>
    <property type="match status" value="1"/>
</dbReference>
<organism evidence="19 20">
    <name type="scientific">Candidatus Thiodiazotropha taylori</name>
    <dbReference type="NCBI Taxonomy" id="2792791"/>
    <lineage>
        <taxon>Bacteria</taxon>
        <taxon>Pseudomonadati</taxon>
        <taxon>Pseudomonadota</taxon>
        <taxon>Gammaproteobacteria</taxon>
        <taxon>Chromatiales</taxon>
        <taxon>Sedimenticolaceae</taxon>
        <taxon>Candidatus Thiodiazotropha</taxon>
    </lineage>
</organism>
<dbReference type="Gene3D" id="1.10.8.500">
    <property type="entry name" value="HAMP domain in histidine kinase"/>
    <property type="match status" value="1"/>
</dbReference>
<gene>
    <name evidence="19" type="ORF">JAY77_18675</name>
</gene>
<feature type="domain" description="Histidine kinase" evidence="17">
    <location>
        <begin position="423"/>
        <end position="620"/>
    </location>
</feature>
<evidence type="ECO:0000256" key="1">
    <source>
        <dbReference type="ARBA" id="ARBA00000085"/>
    </source>
</evidence>
<dbReference type="Pfam" id="PF13675">
    <property type="entry name" value="PilJ"/>
    <property type="match status" value="1"/>
</dbReference>
<evidence type="ECO:0000256" key="9">
    <source>
        <dbReference type="ARBA" id="ARBA00022777"/>
    </source>
</evidence>
<evidence type="ECO:0000256" key="4">
    <source>
        <dbReference type="ARBA" id="ARBA00022519"/>
    </source>
</evidence>
<evidence type="ECO:0000256" key="12">
    <source>
        <dbReference type="ARBA" id="ARBA00023012"/>
    </source>
</evidence>
<dbReference type="InterPro" id="IPR050482">
    <property type="entry name" value="Sensor_HK_TwoCompSys"/>
</dbReference>
<dbReference type="Gene3D" id="3.30.565.10">
    <property type="entry name" value="Histidine kinase-like ATPase, C-terminal domain"/>
    <property type="match status" value="1"/>
</dbReference>
<feature type="transmembrane region" description="Helical" evidence="16">
    <location>
        <begin position="12"/>
        <end position="37"/>
    </location>
</feature>
<dbReference type="SMART" id="SM00304">
    <property type="entry name" value="HAMP"/>
    <property type="match status" value="1"/>
</dbReference>
<dbReference type="AlphaFoldDB" id="A0A9E4NNR2"/>
<name>A0A9E4NNR2_9GAMM</name>
<evidence type="ECO:0000256" key="7">
    <source>
        <dbReference type="ARBA" id="ARBA00022692"/>
    </source>
</evidence>
<dbReference type="PIRSF" id="PIRSF003167">
    <property type="entry name" value="STHK_NarX/NarQ"/>
    <property type="match status" value="1"/>
</dbReference>
<keyword evidence="7 16" id="KW-0812">Transmembrane</keyword>
<keyword evidence="5" id="KW-0597">Phosphoprotein</keyword>
<keyword evidence="11 16" id="KW-1133">Transmembrane helix</keyword>
<evidence type="ECO:0000256" key="2">
    <source>
        <dbReference type="ARBA" id="ARBA00004429"/>
    </source>
</evidence>
<evidence type="ECO:0000256" key="3">
    <source>
        <dbReference type="ARBA" id="ARBA00022475"/>
    </source>
</evidence>
<keyword evidence="12 14" id="KW-0902">Two-component regulatory system</keyword>
<evidence type="ECO:0000256" key="11">
    <source>
        <dbReference type="ARBA" id="ARBA00022989"/>
    </source>
</evidence>
<dbReference type="PROSITE" id="PS50109">
    <property type="entry name" value="HIS_KIN"/>
    <property type="match status" value="1"/>
</dbReference>
<dbReference type="EC" id="2.7.13.3" evidence="14"/>
<dbReference type="PANTHER" id="PTHR24421">
    <property type="entry name" value="NITRATE/NITRITE SENSOR PROTEIN NARX-RELATED"/>
    <property type="match status" value="1"/>
</dbReference>
<dbReference type="SUPFAM" id="SSF55781">
    <property type="entry name" value="GAF domain-like"/>
    <property type="match status" value="1"/>
</dbReference>
<dbReference type="InterPro" id="IPR029095">
    <property type="entry name" value="NarX-like_N"/>
</dbReference>
<evidence type="ECO:0000256" key="8">
    <source>
        <dbReference type="ARBA" id="ARBA00022741"/>
    </source>
</evidence>
<comment type="caution">
    <text evidence="19">The sequence shown here is derived from an EMBL/GenBank/DDBJ whole genome shotgun (WGS) entry which is preliminary data.</text>
</comment>
<evidence type="ECO:0000313" key="19">
    <source>
        <dbReference type="EMBL" id="MCG7980159.1"/>
    </source>
</evidence>
<dbReference type="InterPro" id="IPR036890">
    <property type="entry name" value="HATPase_C_sf"/>
</dbReference>
<dbReference type="GO" id="GO:0000155">
    <property type="term" value="F:phosphorelay sensor kinase activity"/>
    <property type="evidence" value="ECO:0007669"/>
    <property type="project" value="UniProtKB-UniRule"/>
</dbReference>
<keyword evidence="9 14" id="KW-0418">Kinase</keyword>
<keyword evidence="4 14" id="KW-0997">Cell inner membrane</keyword>
<accession>A0A9E4NNR2</accession>
<dbReference type="Pfam" id="PF02518">
    <property type="entry name" value="HATPase_c"/>
    <property type="match status" value="1"/>
</dbReference>
<feature type="coiled-coil region" evidence="15">
    <location>
        <begin position="246"/>
        <end position="277"/>
    </location>
</feature>
<keyword evidence="10 14" id="KW-0067">ATP-binding</keyword>
<sequence>MKPLFGFFNHTLLARAGLAMGVITVLAVAGMASAVFIARISYGEASAVNIAGSLRMQSYRIATALEARRNGDFITSKDIEDLSDEFESRFNDPLLTGAVTGVNNQSLQRIYSLVESRWRLAVSPLIKAFIQEIETGTSAASLDRTSRNFHTLIKSFVNDIDKLVYQLEETAESRIHLLGLMQSISLLLTLMVAAATLYLMQTDIVSPLRDLLSSAEKAGEGDLSVRVGHTGPDELGRLGQAFNTMAIQLSRIYEDLEQRVEEKTQELTQRNNSLELLYDISRGLTKAPISEPIYRKMLSDIAKVVDVKSITLCLLDHDSRHAHRLANSGTIPPMCETANCEICIDDGKQRKLIIGDSNILSIPVNDQEQQYGVLLIEYEIGKSMESWQTHLLNTLGRHIGIAIGVTRRVNQRRRLALLDERSVIARELHDSLAQSLSYLKIQVARLSILIKPDDVSAKVAEVIAELEEGLDASYRQLRELLTTFRLKMDENGLTAALNETVEGFRERSSLTINLDNRISGDPLSVNEEIHILQIVREALSNITYHAKATKAEIRLSQNADGKVIIDIEDDGIGIPPQADRTHHYGLAIMRERASSLNAKIQIEPRSEKGTRVRLQFLPKNDQPNLSQDAVEI</sequence>
<dbReference type="CDD" id="cd16917">
    <property type="entry name" value="HATPase_UhpB-NarQ-NarX-like"/>
    <property type="match status" value="1"/>
</dbReference>
<dbReference type="Gene3D" id="3.30.450.40">
    <property type="match status" value="1"/>
</dbReference>
<evidence type="ECO:0000256" key="15">
    <source>
        <dbReference type="SAM" id="Coils"/>
    </source>
</evidence>
<dbReference type="Proteomes" id="UP000886674">
    <property type="component" value="Unassembled WGS sequence"/>
</dbReference>
<dbReference type="InterPro" id="IPR042295">
    <property type="entry name" value="NarX-like_N_sf"/>
</dbReference>
<dbReference type="InterPro" id="IPR005467">
    <property type="entry name" value="His_kinase_dom"/>
</dbReference>
<dbReference type="SUPFAM" id="SSF158472">
    <property type="entry name" value="HAMP domain-like"/>
    <property type="match status" value="1"/>
</dbReference>
<dbReference type="SUPFAM" id="SSF55874">
    <property type="entry name" value="ATPase domain of HSP90 chaperone/DNA topoisomerase II/histidine kinase"/>
    <property type="match status" value="1"/>
</dbReference>
<dbReference type="SMART" id="SM00387">
    <property type="entry name" value="HATPase_c"/>
    <property type="match status" value="1"/>
</dbReference>
<evidence type="ECO:0000313" key="20">
    <source>
        <dbReference type="Proteomes" id="UP000886674"/>
    </source>
</evidence>
<dbReference type="GO" id="GO:0005524">
    <property type="term" value="F:ATP binding"/>
    <property type="evidence" value="ECO:0007669"/>
    <property type="project" value="UniProtKB-UniRule"/>
</dbReference>
<dbReference type="InterPro" id="IPR003594">
    <property type="entry name" value="HATPase_dom"/>
</dbReference>
<evidence type="ECO:0000259" key="17">
    <source>
        <dbReference type="PROSITE" id="PS50109"/>
    </source>
</evidence>
<feature type="transmembrane region" description="Helical" evidence="16">
    <location>
        <begin position="177"/>
        <end position="200"/>
    </location>
</feature>
<dbReference type="InterPro" id="IPR029016">
    <property type="entry name" value="GAF-like_dom_sf"/>
</dbReference>
<evidence type="ECO:0000256" key="14">
    <source>
        <dbReference type="PIRNR" id="PIRNR003167"/>
    </source>
</evidence>
<evidence type="ECO:0000256" key="5">
    <source>
        <dbReference type="ARBA" id="ARBA00022553"/>
    </source>
</evidence>
<dbReference type="PROSITE" id="PS50885">
    <property type="entry name" value="HAMP"/>
    <property type="match status" value="1"/>
</dbReference>
<dbReference type="InterPro" id="IPR011712">
    <property type="entry name" value="Sig_transdc_His_kin_sub3_dim/P"/>
</dbReference>
<dbReference type="GO" id="GO:0046983">
    <property type="term" value="F:protein dimerization activity"/>
    <property type="evidence" value="ECO:0007669"/>
    <property type="project" value="UniProtKB-UniRule"/>
</dbReference>
<evidence type="ECO:0000256" key="6">
    <source>
        <dbReference type="ARBA" id="ARBA00022679"/>
    </source>
</evidence>
<keyword evidence="3 14" id="KW-1003">Cell membrane</keyword>
<dbReference type="CDD" id="cd06225">
    <property type="entry name" value="HAMP"/>
    <property type="match status" value="1"/>
</dbReference>
<comment type="subcellular location">
    <subcellularLocation>
        <location evidence="2">Cell inner membrane</location>
        <topology evidence="2">Multi-pass membrane protein</topology>
    </subcellularLocation>
</comment>
<keyword evidence="6 14" id="KW-0808">Transferase</keyword>
<dbReference type="PANTHER" id="PTHR24421:SF10">
    <property type="entry name" value="NITRATE_NITRITE SENSOR PROTEIN NARQ"/>
    <property type="match status" value="1"/>
</dbReference>
<dbReference type="Pfam" id="PF07730">
    <property type="entry name" value="HisKA_3"/>
    <property type="match status" value="1"/>
</dbReference>
<dbReference type="Pfam" id="PF00672">
    <property type="entry name" value="HAMP"/>
    <property type="match status" value="1"/>
</dbReference>
<dbReference type="Gene3D" id="1.20.5.1930">
    <property type="match status" value="1"/>
</dbReference>
<proteinExistence type="predicted"/>
<dbReference type="EMBL" id="JAEPCR010000106">
    <property type="protein sequence ID" value="MCG7980159.1"/>
    <property type="molecule type" value="Genomic_DNA"/>
</dbReference>
<dbReference type="InterPro" id="IPR003660">
    <property type="entry name" value="HAMP_dom"/>
</dbReference>
<dbReference type="Gene3D" id="1.20.120.960">
    <property type="entry name" value="Histidine kinase NarX, sensor domain"/>
    <property type="match status" value="1"/>
</dbReference>
<keyword evidence="15" id="KW-0175">Coiled coil</keyword>